<keyword evidence="5" id="KW-1185">Reference proteome</keyword>
<evidence type="ECO:0000256" key="2">
    <source>
        <dbReference type="ARBA" id="ARBA00023002"/>
    </source>
</evidence>
<dbReference type="PANTHER" id="PTHR42760">
    <property type="entry name" value="SHORT-CHAIN DEHYDROGENASES/REDUCTASES FAMILY MEMBER"/>
    <property type="match status" value="1"/>
</dbReference>
<dbReference type="GO" id="GO:0016616">
    <property type="term" value="F:oxidoreductase activity, acting on the CH-OH group of donors, NAD or NADP as acceptor"/>
    <property type="evidence" value="ECO:0007669"/>
    <property type="project" value="TreeGrafter"/>
</dbReference>
<dbReference type="EMBL" id="CP104003">
    <property type="protein sequence ID" value="UWM54495.1"/>
    <property type="molecule type" value="Genomic_DNA"/>
</dbReference>
<evidence type="ECO:0000313" key="4">
    <source>
        <dbReference type="EMBL" id="UWM54495.1"/>
    </source>
</evidence>
<dbReference type="GO" id="GO:0006633">
    <property type="term" value="P:fatty acid biosynthetic process"/>
    <property type="evidence" value="ECO:0007669"/>
    <property type="project" value="TreeGrafter"/>
</dbReference>
<keyword evidence="2" id="KW-0560">Oxidoreductase</keyword>
<gene>
    <name evidence="4" type="ORF">N0B31_20535</name>
</gene>
<protein>
    <submittedName>
        <fullName evidence="4">SDR family oxidoreductase</fullName>
    </submittedName>
</protein>
<comment type="similarity">
    <text evidence="1">Belongs to the short-chain dehydrogenases/reductases (SDR) family.</text>
</comment>
<dbReference type="PRINTS" id="PR00081">
    <property type="entry name" value="GDHRDH"/>
</dbReference>
<dbReference type="Proteomes" id="UP001057580">
    <property type="component" value="Chromosome"/>
</dbReference>
<proteinExistence type="inferred from homology"/>
<name>A0A9E7U4M8_9EURY</name>
<dbReference type="RefSeq" id="WP_260593515.1">
    <property type="nucleotide sequence ID" value="NZ_CP104003.1"/>
</dbReference>
<accession>A0A9E7U4M8</accession>
<dbReference type="AlphaFoldDB" id="A0A9E7U4M8"/>
<dbReference type="PROSITE" id="PS00061">
    <property type="entry name" value="ADH_SHORT"/>
    <property type="match status" value="1"/>
</dbReference>
<reference evidence="4" key="1">
    <citation type="submission" date="2022-09" db="EMBL/GenBank/DDBJ databases">
        <title>Diverse halophilic archaea isolated from saline environments.</title>
        <authorList>
            <person name="Cui H.-L."/>
        </authorList>
    </citation>
    <scope>NUCLEOTIDE SEQUENCE</scope>
    <source>
        <strain evidence="4">ZS-35-S2</strain>
    </source>
</reference>
<dbReference type="InterPro" id="IPR020904">
    <property type="entry name" value="Sc_DH/Rdtase_CS"/>
</dbReference>
<dbReference type="SUPFAM" id="SSF51735">
    <property type="entry name" value="NAD(P)-binding Rossmann-fold domains"/>
    <property type="match status" value="1"/>
</dbReference>
<evidence type="ECO:0000313" key="5">
    <source>
        <dbReference type="Proteomes" id="UP001057580"/>
    </source>
</evidence>
<dbReference type="CDD" id="cd05233">
    <property type="entry name" value="SDR_c"/>
    <property type="match status" value="1"/>
</dbReference>
<dbReference type="GeneID" id="74944863"/>
<dbReference type="FunFam" id="3.40.50.720:FF:000084">
    <property type="entry name" value="Short-chain dehydrogenase reductase"/>
    <property type="match status" value="1"/>
</dbReference>
<dbReference type="InterPro" id="IPR002347">
    <property type="entry name" value="SDR_fam"/>
</dbReference>
<dbReference type="KEGG" id="ssai:N0B31_20535"/>
<dbReference type="NCBIfam" id="NF005559">
    <property type="entry name" value="PRK07231.1"/>
    <property type="match status" value="1"/>
</dbReference>
<feature type="domain" description="Ketoreductase" evidence="3">
    <location>
        <begin position="8"/>
        <end position="187"/>
    </location>
</feature>
<dbReference type="GO" id="GO:0048038">
    <property type="term" value="F:quinone binding"/>
    <property type="evidence" value="ECO:0007669"/>
    <property type="project" value="TreeGrafter"/>
</dbReference>
<evidence type="ECO:0000256" key="1">
    <source>
        <dbReference type="ARBA" id="ARBA00006484"/>
    </source>
</evidence>
<dbReference type="Pfam" id="PF13561">
    <property type="entry name" value="adh_short_C2"/>
    <property type="match status" value="1"/>
</dbReference>
<organism evidence="4 5">
    <name type="scientific">Salinirubellus salinus</name>
    <dbReference type="NCBI Taxonomy" id="1364945"/>
    <lineage>
        <taxon>Archaea</taxon>
        <taxon>Methanobacteriati</taxon>
        <taxon>Methanobacteriota</taxon>
        <taxon>Stenosarchaea group</taxon>
        <taxon>Halobacteria</taxon>
        <taxon>Halobacteriales</taxon>
        <taxon>Natronomonadaceae</taxon>
        <taxon>Salinirubellus</taxon>
    </lineage>
</organism>
<dbReference type="SMART" id="SM00822">
    <property type="entry name" value="PKS_KR"/>
    <property type="match status" value="1"/>
</dbReference>
<dbReference type="InterPro" id="IPR057326">
    <property type="entry name" value="KR_dom"/>
</dbReference>
<evidence type="ECO:0000259" key="3">
    <source>
        <dbReference type="SMART" id="SM00822"/>
    </source>
</evidence>
<sequence length="254" mass="26308">MTGDLDGRVAVVTGGASGIGRDICLAFAREGASAVVVADRQRAPREGGSPTDERLADETDAAAAFVECDVTDPEALDTAVGTADEFGGVDVMVNNAGVFVLADFLETTEAEFDRAMDVNAKGAFFGAQAAARRMDEGSVINLSSTAGLYGVGDYVAYCASKGAVRLMTYAMADALGPAVRVNAIHPGVVESEMTRSDSKVIGTARGDAFEERIPLRRFGQPEDVAEAAVYLASDRSAYVTGHSLVVDGGIHTTG</sequence>
<dbReference type="PRINTS" id="PR00080">
    <property type="entry name" value="SDRFAMILY"/>
</dbReference>
<dbReference type="InterPro" id="IPR036291">
    <property type="entry name" value="NAD(P)-bd_dom_sf"/>
</dbReference>
<dbReference type="Gene3D" id="3.40.50.720">
    <property type="entry name" value="NAD(P)-binding Rossmann-like Domain"/>
    <property type="match status" value="1"/>
</dbReference>
<dbReference type="PANTHER" id="PTHR42760:SF133">
    <property type="entry name" value="3-OXOACYL-[ACYL-CARRIER-PROTEIN] REDUCTASE"/>
    <property type="match status" value="1"/>
</dbReference>